<dbReference type="Proteomes" id="UP001153636">
    <property type="component" value="Chromosome 2"/>
</dbReference>
<dbReference type="InterPro" id="IPR009878">
    <property type="entry name" value="Phlebovirus_G2_fusion"/>
</dbReference>
<dbReference type="AlphaFoldDB" id="A0A9P0CVB5"/>
<keyword evidence="3" id="KW-1185">Reference proteome</keyword>
<reference evidence="2" key="1">
    <citation type="submission" date="2022-01" db="EMBL/GenBank/DDBJ databases">
        <authorList>
            <person name="King R."/>
        </authorList>
    </citation>
    <scope>NUCLEOTIDE SEQUENCE</scope>
</reference>
<evidence type="ECO:0000313" key="2">
    <source>
        <dbReference type="EMBL" id="CAH1106873.1"/>
    </source>
</evidence>
<gene>
    <name evidence="2" type="ORF">PSYICH_LOCUS6383</name>
</gene>
<accession>A0A9P0CVB5</accession>
<dbReference type="EMBL" id="OV651814">
    <property type="protein sequence ID" value="CAH1106873.1"/>
    <property type="molecule type" value="Genomic_DNA"/>
</dbReference>
<feature type="domain" description="Phlebovirus glycoprotein G2 fusion" evidence="1">
    <location>
        <begin position="9"/>
        <end position="212"/>
    </location>
</feature>
<dbReference type="OrthoDB" id="7431918at2759"/>
<protein>
    <recommendedName>
        <fullName evidence="1">Phlebovirus glycoprotein G2 fusion domain-containing protein</fullName>
    </recommendedName>
</protein>
<dbReference type="Pfam" id="PF07245">
    <property type="entry name" value="Phlebovirus_G2"/>
    <property type="match status" value="1"/>
</dbReference>
<evidence type="ECO:0000313" key="3">
    <source>
        <dbReference type="Proteomes" id="UP001153636"/>
    </source>
</evidence>
<organism evidence="2 3">
    <name type="scientific">Psylliodes chrysocephalus</name>
    <dbReference type="NCBI Taxonomy" id="3402493"/>
    <lineage>
        <taxon>Eukaryota</taxon>
        <taxon>Metazoa</taxon>
        <taxon>Ecdysozoa</taxon>
        <taxon>Arthropoda</taxon>
        <taxon>Hexapoda</taxon>
        <taxon>Insecta</taxon>
        <taxon>Pterygota</taxon>
        <taxon>Neoptera</taxon>
        <taxon>Endopterygota</taxon>
        <taxon>Coleoptera</taxon>
        <taxon>Polyphaga</taxon>
        <taxon>Cucujiformia</taxon>
        <taxon>Chrysomeloidea</taxon>
        <taxon>Chrysomelidae</taxon>
        <taxon>Galerucinae</taxon>
        <taxon>Alticini</taxon>
        <taxon>Psylliodes</taxon>
    </lineage>
</organism>
<proteinExistence type="predicted"/>
<evidence type="ECO:0000259" key="1">
    <source>
        <dbReference type="Pfam" id="PF07245"/>
    </source>
</evidence>
<sequence length="410" mass="46228">MFMRRYYKPLYKTCNYQIHTASHKRCWHAGSCSASECTHTNKDDRGTFPPIGSGNLLYQSGCVQQGLCPGWCGFDQSSRCLWVQATVNETDCYLLYTYSYEAWSLNLMIRNEYAEKMISVDENRPEVGLGFDILFVLHSKPQLSMIDNHILEIESGIGIPVIASGIDNLVVGQIGVYQKTLDNKHVKFPLEQMLTCHQSSCSISCDLAESPIQNSKYIRDWKSRAEYKPIWYDSYGDGLVNIREPLYHGSLTAYTSGLDMNHLQVSIASCNFEVIDIQACTGRRRNTLAILNPINITSEGALYITSNCSLSSYKLFCGRSKYTLEILTSASICEVSTFHDISSSSKLPIQVFYLKINYVFYGDIDPIKYLTQARNDHDTSSLFNVFTSNTNFIGGVGTILSLITLLPHHH</sequence>
<name>A0A9P0CVB5_9CUCU</name>